<dbReference type="STRING" id="188906.SAMN04488526_0832"/>
<feature type="transmembrane region" description="Helical" evidence="2">
    <location>
        <begin position="248"/>
        <end position="265"/>
    </location>
</feature>
<protein>
    <submittedName>
        <fullName evidence="3">Glycoside/pentoside/hexuronide:cation symporter, GPH family</fullName>
    </submittedName>
</protein>
<gene>
    <name evidence="3" type="ORF">SAMN04488526_0832</name>
</gene>
<feature type="transmembrane region" description="Helical" evidence="2">
    <location>
        <begin position="144"/>
        <end position="162"/>
    </location>
</feature>
<dbReference type="OrthoDB" id="181905at2"/>
<feature type="transmembrane region" description="Helical" evidence="2">
    <location>
        <begin position="214"/>
        <end position="236"/>
    </location>
</feature>
<comment type="similarity">
    <text evidence="1">Belongs to the sodium:galactoside symporter (TC 2.A.2) family.</text>
</comment>
<evidence type="ECO:0000256" key="2">
    <source>
        <dbReference type="SAM" id="Phobius"/>
    </source>
</evidence>
<dbReference type="AlphaFoldDB" id="A0A1H7HWZ6"/>
<dbReference type="Proteomes" id="UP000199283">
    <property type="component" value="Unassembled WGS sequence"/>
</dbReference>
<feature type="transmembrane region" description="Helical" evidence="2">
    <location>
        <begin position="168"/>
        <end position="187"/>
    </location>
</feature>
<dbReference type="GO" id="GO:0008643">
    <property type="term" value="P:carbohydrate transport"/>
    <property type="evidence" value="ECO:0007669"/>
    <property type="project" value="InterPro"/>
</dbReference>
<feature type="transmembrane region" description="Helical" evidence="2">
    <location>
        <begin position="375"/>
        <end position="400"/>
    </location>
</feature>
<proteinExistence type="inferred from homology"/>
<dbReference type="InterPro" id="IPR039672">
    <property type="entry name" value="MFS_2"/>
</dbReference>
<dbReference type="EMBL" id="FNZQ01000001">
    <property type="protein sequence ID" value="SEK54157.1"/>
    <property type="molecule type" value="Genomic_DNA"/>
</dbReference>
<keyword evidence="2" id="KW-1133">Transmembrane helix</keyword>
<keyword evidence="2" id="KW-0812">Transmembrane</keyword>
<dbReference type="Gene3D" id="1.20.1250.20">
    <property type="entry name" value="MFS general substrate transporter like domains"/>
    <property type="match status" value="2"/>
</dbReference>
<feature type="transmembrane region" description="Helical" evidence="2">
    <location>
        <begin position="300"/>
        <end position="324"/>
    </location>
</feature>
<dbReference type="PANTHER" id="PTHR11328">
    <property type="entry name" value="MAJOR FACILITATOR SUPERFAMILY DOMAIN-CONTAINING PROTEIN"/>
    <property type="match status" value="1"/>
</dbReference>
<name>A0A1H7HWZ6_9RHOB</name>
<sequence length="408" mass="42517">MTPGRGLVRYAGFAAVLSAAGLPIYIHAPKFYVDTQGVTLAQLSIALFALRLFDVVQDPLLGCLSERTREFRGSMVAGAGAIMATAMAMLFAIPPMLPPIWWFALSLALLFSAFSFLTICFYAQGVARAAQTDGNHVRLAAWRETGALIGVCIAAVLPTVLTGTGAPFLWYALAFAAATALALLLMAPEWSSRGTAPRSTGLRTVLSDAVARRLLLIALVNAAPVAVTSTLFLFFVADRLGAPGQEGWLLLLFFLSAAAAVPAWGKAAARFGARHTLMAAMTLAIVAFAFALPLGTGDLWAFAAVCIASGAAVGADLSLLPALFARRMAVIAPSAADGFGLWSFVNKATLALAAIALFPILKASGFVSGEQNGDLALWSLTLLYAGIPLGLKTLALTLLARTGKGIDV</sequence>
<accession>A0A1H7HWZ6</accession>
<feature type="transmembrane region" description="Helical" evidence="2">
    <location>
        <begin position="277"/>
        <end position="294"/>
    </location>
</feature>
<reference evidence="3 4" key="1">
    <citation type="submission" date="2016-10" db="EMBL/GenBank/DDBJ databases">
        <authorList>
            <person name="de Groot N.N."/>
        </authorList>
    </citation>
    <scope>NUCLEOTIDE SEQUENCE [LARGE SCALE GENOMIC DNA]</scope>
    <source>
        <strain evidence="3 4">DSM 14858</strain>
    </source>
</reference>
<dbReference type="SUPFAM" id="SSF103473">
    <property type="entry name" value="MFS general substrate transporter"/>
    <property type="match status" value="1"/>
</dbReference>
<evidence type="ECO:0000313" key="4">
    <source>
        <dbReference type="Proteomes" id="UP000199283"/>
    </source>
</evidence>
<dbReference type="GO" id="GO:0005886">
    <property type="term" value="C:plasma membrane"/>
    <property type="evidence" value="ECO:0007669"/>
    <property type="project" value="TreeGrafter"/>
</dbReference>
<dbReference type="PANTHER" id="PTHR11328:SF24">
    <property type="entry name" value="MAJOR FACILITATOR SUPERFAMILY (MFS) PROFILE DOMAIN-CONTAINING PROTEIN"/>
    <property type="match status" value="1"/>
</dbReference>
<keyword evidence="2" id="KW-0472">Membrane</keyword>
<feature type="transmembrane region" description="Helical" evidence="2">
    <location>
        <begin position="74"/>
        <end position="94"/>
    </location>
</feature>
<evidence type="ECO:0000256" key="1">
    <source>
        <dbReference type="ARBA" id="ARBA00009617"/>
    </source>
</evidence>
<dbReference type="Pfam" id="PF13347">
    <property type="entry name" value="MFS_2"/>
    <property type="match status" value="1"/>
</dbReference>
<feature type="transmembrane region" description="Helical" evidence="2">
    <location>
        <begin position="344"/>
        <end position="363"/>
    </location>
</feature>
<dbReference type="GO" id="GO:0015293">
    <property type="term" value="F:symporter activity"/>
    <property type="evidence" value="ECO:0007669"/>
    <property type="project" value="InterPro"/>
</dbReference>
<evidence type="ECO:0000313" key="3">
    <source>
        <dbReference type="EMBL" id="SEK54157.1"/>
    </source>
</evidence>
<feature type="transmembrane region" description="Helical" evidence="2">
    <location>
        <begin position="32"/>
        <end position="53"/>
    </location>
</feature>
<organism evidence="3 4">
    <name type="scientific">Jannaschia helgolandensis</name>
    <dbReference type="NCBI Taxonomy" id="188906"/>
    <lineage>
        <taxon>Bacteria</taxon>
        <taxon>Pseudomonadati</taxon>
        <taxon>Pseudomonadota</taxon>
        <taxon>Alphaproteobacteria</taxon>
        <taxon>Rhodobacterales</taxon>
        <taxon>Roseobacteraceae</taxon>
        <taxon>Jannaschia</taxon>
    </lineage>
</organism>
<dbReference type="RefSeq" id="WP_092760003.1">
    <property type="nucleotide sequence ID" value="NZ_FNZQ01000001.1"/>
</dbReference>
<feature type="transmembrane region" description="Helical" evidence="2">
    <location>
        <begin position="100"/>
        <end position="123"/>
    </location>
</feature>
<feature type="transmembrane region" description="Helical" evidence="2">
    <location>
        <begin position="7"/>
        <end position="26"/>
    </location>
</feature>
<keyword evidence="4" id="KW-1185">Reference proteome</keyword>
<dbReference type="InterPro" id="IPR036259">
    <property type="entry name" value="MFS_trans_sf"/>
</dbReference>